<name>A0A423UJV0_9ACTN</name>
<protein>
    <submittedName>
        <fullName evidence="4">PucR family transcriptional regulator</fullName>
    </submittedName>
</protein>
<dbReference type="InterPro" id="IPR042070">
    <property type="entry name" value="PucR_C-HTH_sf"/>
</dbReference>
<dbReference type="EMBL" id="QIBW01000008">
    <property type="protein sequence ID" value="ROT89696.1"/>
    <property type="molecule type" value="Genomic_DNA"/>
</dbReference>
<dbReference type="Gene3D" id="1.10.10.2840">
    <property type="entry name" value="PucR C-terminal helix-turn-helix domain"/>
    <property type="match status" value="1"/>
</dbReference>
<feature type="domain" description="CdaR GGDEF-like" evidence="3">
    <location>
        <begin position="302"/>
        <end position="422"/>
    </location>
</feature>
<proteinExistence type="inferred from homology"/>
<evidence type="ECO:0000256" key="1">
    <source>
        <dbReference type="ARBA" id="ARBA00006754"/>
    </source>
</evidence>
<evidence type="ECO:0000259" key="3">
    <source>
        <dbReference type="Pfam" id="PF17853"/>
    </source>
</evidence>
<dbReference type="AlphaFoldDB" id="A0A423UJV0"/>
<dbReference type="InterPro" id="IPR025736">
    <property type="entry name" value="PucR_C-HTH_dom"/>
</dbReference>
<dbReference type="PANTHER" id="PTHR33744">
    <property type="entry name" value="CARBOHYDRATE DIACID REGULATOR"/>
    <property type="match status" value="1"/>
</dbReference>
<reference evidence="5" key="1">
    <citation type="submission" date="2018-05" db="EMBL/GenBank/DDBJ databases">
        <title>Genome Sequencing of selected type strains of the family Eggerthellaceae.</title>
        <authorList>
            <person name="Danylec N."/>
            <person name="Stoll D.A."/>
            <person name="Doetsch A."/>
            <person name="Huch M."/>
        </authorList>
    </citation>
    <scope>NUCLEOTIDE SEQUENCE [LARGE SCALE GENOMIC DNA]</scope>
    <source>
        <strain evidence="5">DSM 27213</strain>
    </source>
</reference>
<dbReference type="InterPro" id="IPR051448">
    <property type="entry name" value="CdaR-like_regulators"/>
</dbReference>
<dbReference type="Pfam" id="PF13556">
    <property type="entry name" value="HTH_30"/>
    <property type="match status" value="1"/>
</dbReference>
<feature type="domain" description="PucR C-terminal helix-turn-helix" evidence="2">
    <location>
        <begin position="473"/>
        <end position="527"/>
    </location>
</feature>
<dbReference type="PANTHER" id="PTHR33744:SF1">
    <property type="entry name" value="DNA-BINDING TRANSCRIPTIONAL ACTIVATOR ADER"/>
    <property type="match status" value="1"/>
</dbReference>
<gene>
    <name evidence="4" type="ORF">DMP12_08105</name>
</gene>
<organism evidence="4 5">
    <name type="scientific">Gordonibacter urolithinfaciens</name>
    <dbReference type="NCBI Taxonomy" id="1335613"/>
    <lineage>
        <taxon>Bacteria</taxon>
        <taxon>Bacillati</taxon>
        <taxon>Actinomycetota</taxon>
        <taxon>Coriobacteriia</taxon>
        <taxon>Eggerthellales</taxon>
        <taxon>Eggerthellaceae</taxon>
        <taxon>Gordonibacter</taxon>
    </lineage>
</organism>
<comment type="similarity">
    <text evidence="1">Belongs to the CdaR family.</text>
</comment>
<sequence length="545" mass="60880">MANTFSRERPSMKLSLHTIEHELGAAVAGSSIASDACEPALEYPALFNESEHRLFEHIAYVASSDDIDASKEKIRRQLSRNPHLTLAFICLGEPPAFCLEAKNCDVLWVDDRQNESRAFNAVQEAFQRFNAWERELGMIVEQGGELPGLVNASLKVFKNDICITDPFSRVLAHRVFRNVRFPREQTDLIKEGAYLPKGMLFDGVRDEQDGENFTSPLPTFSTMQAFDCTVLRSTIGLSPEYAIVLSIHPNFQPVGKKDCAPALTLASAIERLYRASSATGGSRPFINAHSSLKSLILGRQVSDADLVQSAIAQGWSQDADEYQCLCIDFASSLQVQDCCFMRPYAAVCSRLQATFDCVAFVVENRIVAALNRSRMGMEDDRLANDLGRFAEDHHLIIGSSAPYLGLRNLRDSYRQAFAALRMGYVGGSEELVPFPAHALEIGMNFIMKEMAPERFCPKELLELAQQDHDLFVALKTYLLSNCNSSEAGKRLSLQRNSFVYRLEKARRLLGLDLDDPDTRLLLLISFKLIDLYGLSNIEPLAQPRS</sequence>
<dbReference type="Pfam" id="PF17853">
    <property type="entry name" value="GGDEF_2"/>
    <property type="match status" value="1"/>
</dbReference>
<accession>A0A423UJV0</accession>
<evidence type="ECO:0000259" key="2">
    <source>
        <dbReference type="Pfam" id="PF13556"/>
    </source>
</evidence>
<evidence type="ECO:0000313" key="4">
    <source>
        <dbReference type="EMBL" id="ROT89696.1"/>
    </source>
</evidence>
<dbReference type="InterPro" id="IPR041522">
    <property type="entry name" value="CdaR_GGDEF"/>
</dbReference>
<dbReference type="Proteomes" id="UP000285258">
    <property type="component" value="Unassembled WGS sequence"/>
</dbReference>
<comment type="caution">
    <text evidence="4">The sequence shown here is derived from an EMBL/GenBank/DDBJ whole genome shotgun (WGS) entry which is preliminary data.</text>
</comment>
<evidence type="ECO:0000313" key="5">
    <source>
        <dbReference type="Proteomes" id="UP000285258"/>
    </source>
</evidence>